<proteinExistence type="inferred from homology"/>
<evidence type="ECO:0000256" key="1">
    <source>
        <dbReference type="ARBA" id="ARBA00004496"/>
    </source>
</evidence>
<name>A0A383R931_PAEAL</name>
<accession>A0A383R931</accession>
<sequence>MAWNGGTEMEENKNDQYDHQKELFEQLGITLDAFTIHQKDFQIKFRGYDPDEVDAFLDDIIKDYSQFYAVISDLLEKYKELKLQERANKISMMHREREEIVNTEPSVDVKFIEEIVRKMEQNITELKYRMTLGQDSNKEV</sequence>
<dbReference type="AlphaFoldDB" id="A0A383R931"/>
<dbReference type="GO" id="GO:0051301">
    <property type="term" value="P:cell division"/>
    <property type="evidence" value="ECO:0007669"/>
    <property type="project" value="UniProtKB-KW"/>
</dbReference>
<reference evidence="8" key="1">
    <citation type="submission" date="2018-08" db="EMBL/GenBank/DDBJ databases">
        <authorList>
            <person name="Chevrot R."/>
        </authorList>
    </citation>
    <scope>NUCLEOTIDE SEQUENCE [LARGE SCALE GENOMIC DNA]</scope>
</reference>
<protein>
    <submittedName>
        <fullName evidence="7">Cell cycle protein GpsB</fullName>
    </submittedName>
</protein>
<dbReference type="Gene3D" id="6.10.250.660">
    <property type="match status" value="1"/>
</dbReference>
<evidence type="ECO:0000256" key="4">
    <source>
        <dbReference type="ARBA" id="ARBA00022618"/>
    </source>
</evidence>
<dbReference type="PANTHER" id="PTHR35794:SF2">
    <property type="entry name" value="CELL DIVISION PROTEIN DIVIVA"/>
    <property type="match status" value="1"/>
</dbReference>
<dbReference type="PANTHER" id="PTHR35794">
    <property type="entry name" value="CELL DIVISION PROTEIN DIVIVA"/>
    <property type="match status" value="1"/>
</dbReference>
<comment type="subcellular location">
    <subcellularLocation>
        <location evidence="1">Cytoplasm</location>
    </subcellularLocation>
</comment>
<dbReference type="Proteomes" id="UP000304148">
    <property type="component" value="Chromosome"/>
</dbReference>
<dbReference type="NCBIfam" id="TIGR03544">
    <property type="entry name" value="DivI1A_domain"/>
    <property type="match status" value="1"/>
</dbReference>
<organism evidence="7 8">
    <name type="scientific">Paenibacillus alvei</name>
    <name type="common">Bacillus alvei</name>
    <dbReference type="NCBI Taxonomy" id="44250"/>
    <lineage>
        <taxon>Bacteria</taxon>
        <taxon>Bacillati</taxon>
        <taxon>Bacillota</taxon>
        <taxon>Bacilli</taxon>
        <taxon>Bacillales</taxon>
        <taxon>Paenibacillaceae</taxon>
        <taxon>Paenibacillus</taxon>
    </lineage>
</organism>
<comment type="similarity">
    <text evidence="2">Belongs to the DivIVA family.</text>
</comment>
<keyword evidence="3" id="KW-0963">Cytoplasm</keyword>
<dbReference type="InterPro" id="IPR019933">
    <property type="entry name" value="DivIVA_domain"/>
</dbReference>
<dbReference type="GO" id="GO:0005737">
    <property type="term" value="C:cytoplasm"/>
    <property type="evidence" value="ECO:0007669"/>
    <property type="project" value="UniProtKB-SubCell"/>
</dbReference>
<evidence type="ECO:0000313" key="7">
    <source>
        <dbReference type="EMBL" id="SYX83460.1"/>
    </source>
</evidence>
<keyword evidence="5" id="KW-0175">Coiled coil</keyword>
<dbReference type="InterPro" id="IPR007793">
    <property type="entry name" value="DivIVA_fam"/>
</dbReference>
<dbReference type="Pfam" id="PF05103">
    <property type="entry name" value="DivIVA"/>
    <property type="match status" value="1"/>
</dbReference>
<evidence type="ECO:0000256" key="2">
    <source>
        <dbReference type="ARBA" id="ARBA00009008"/>
    </source>
</evidence>
<gene>
    <name evidence="7" type="ORF">PBLR_11882</name>
</gene>
<evidence type="ECO:0000256" key="6">
    <source>
        <dbReference type="ARBA" id="ARBA00023306"/>
    </source>
</evidence>
<keyword evidence="6" id="KW-0131">Cell cycle</keyword>
<evidence type="ECO:0000313" key="8">
    <source>
        <dbReference type="Proteomes" id="UP000304148"/>
    </source>
</evidence>
<evidence type="ECO:0000256" key="5">
    <source>
        <dbReference type="ARBA" id="ARBA00023054"/>
    </source>
</evidence>
<dbReference type="EMBL" id="LS992241">
    <property type="protein sequence ID" value="SYX83460.1"/>
    <property type="molecule type" value="Genomic_DNA"/>
</dbReference>
<evidence type="ECO:0000256" key="3">
    <source>
        <dbReference type="ARBA" id="ARBA00022490"/>
    </source>
</evidence>
<keyword evidence="4" id="KW-0132">Cell division</keyword>